<evidence type="ECO:0000256" key="3">
    <source>
        <dbReference type="ARBA" id="ARBA00022737"/>
    </source>
</evidence>
<accession>A0A7N5P5S5</accession>
<dbReference type="SUPFAM" id="SSF48371">
    <property type="entry name" value="ARM repeat"/>
    <property type="match status" value="1"/>
</dbReference>
<proteinExistence type="inferred from homology"/>
<feature type="compositionally biased region" description="Polar residues" evidence="7">
    <location>
        <begin position="242"/>
        <end position="254"/>
    </location>
</feature>
<feature type="compositionally biased region" description="Acidic residues" evidence="7">
    <location>
        <begin position="409"/>
        <end position="419"/>
    </location>
</feature>
<dbReference type="GeneTree" id="ENSGT00940000157027"/>
<feature type="region of interest" description="Disordered" evidence="7">
    <location>
        <begin position="930"/>
        <end position="1035"/>
    </location>
</feature>
<evidence type="ECO:0000256" key="7">
    <source>
        <dbReference type="SAM" id="MobiDB-lite"/>
    </source>
</evidence>
<feature type="region of interest" description="Disordered" evidence="7">
    <location>
        <begin position="234"/>
        <end position="259"/>
    </location>
</feature>
<feature type="region of interest" description="Disordered" evidence="7">
    <location>
        <begin position="369"/>
        <end position="391"/>
    </location>
</feature>
<feature type="compositionally biased region" description="Basic and acidic residues" evidence="7">
    <location>
        <begin position="978"/>
        <end position="987"/>
    </location>
</feature>
<feature type="repeat" description="ARM" evidence="6">
    <location>
        <begin position="539"/>
        <end position="567"/>
    </location>
</feature>
<keyword evidence="9" id="KW-1185">Reference proteome</keyword>
<evidence type="ECO:0000256" key="4">
    <source>
        <dbReference type="ARBA" id="ARBA00022889"/>
    </source>
</evidence>
<dbReference type="Pfam" id="PF00514">
    <property type="entry name" value="Arm"/>
    <property type="match status" value="2"/>
</dbReference>
<dbReference type="InParanoid" id="A0A7N5P5S5"/>
<dbReference type="GO" id="GO:0098609">
    <property type="term" value="P:cell-cell adhesion"/>
    <property type="evidence" value="ECO:0007669"/>
    <property type="project" value="InterPro"/>
</dbReference>
<evidence type="ECO:0000313" key="8">
    <source>
        <dbReference type="Ensembl" id="ENSAMEP00000032041.1"/>
    </source>
</evidence>
<feature type="compositionally biased region" description="Basic and acidic residues" evidence="7">
    <location>
        <begin position="48"/>
        <end position="64"/>
    </location>
</feature>
<evidence type="ECO:0000256" key="1">
    <source>
        <dbReference type="ARBA" id="ARBA00004282"/>
    </source>
</evidence>
<comment type="subcellular location">
    <subcellularLocation>
        <location evidence="1">Cell junction</location>
    </subcellularLocation>
</comment>
<evidence type="ECO:0000256" key="6">
    <source>
        <dbReference type="PROSITE-ProRule" id="PRU00259"/>
    </source>
</evidence>
<feature type="compositionally biased region" description="Basic and acidic residues" evidence="7">
    <location>
        <begin position="952"/>
        <end position="961"/>
    </location>
</feature>
<dbReference type="AlphaFoldDB" id="A0A7N5P5S5"/>
<dbReference type="InterPro" id="IPR016024">
    <property type="entry name" value="ARM-type_fold"/>
</dbReference>
<feature type="compositionally biased region" description="Low complexity" evidence="7">
    <location>
        <begin position="87"/>
        <end position="100"/>
    </location>
</feature>
<reference evidence="8 9" key="1">
    <citation type="journal article" date="2010" name="Nature">
        <title>The sequence and de novo assembly of the giant panda genome.</title>
        <authorList>
            <person name="Li R."/>
            <person name="Fan W."/>
            <person name="Tian G."/>
            <person name="Zhu H."/>
            <person name="He L."/>
            <person name="Cai J."/>
            <person name="Huang Q."/>
            <person name="Cai Q."/>
            <person name="Li B."/>
            <person name="Bai Y."/>
            <person name="Zhang Z."/>
            <person name="Zhang Y."/>
            <person name="Wang W."/>
            <person name="Li J."/>
            <person name="Wei F."/>
            <person name="Li H."/>
            <person name="Jian M."/>
            <person name="Li J."/>
            <person name="Zhang Z."/>
            <person name="Nielsen R."/>
            <person name="Li D."/>
            <person name="Gu W."/>
            <person name="Yang Z."/>
            <person name="Xuan Z."/>
            <person name="Ryder O.A."/>
            <person name="Leung F.C."/>
            <person name="Zhou Y."/>
            <person name="Cao J."/>
            <person name="Sun X."/>
            <person name="Fu Y."/>
            <person name="Fang X."/>
            <person name="Guo X."/>
            <person name="Wang B."/>
            <person name="Hou R."/>
            <person name="Shen F."/>
            <person name="Mu B."/>
            <person name="Ni P."/>
            <person name="Lin R."/>
            <person name="Qian W."/>
            <person name="Wang G."/>
            <person name="Yu C."/>
            <person name="Nie W."/>
            <person name="Wang J."/>
            <person name="Wu Z."/>
            <person name="Liang H."/>
            <person name="Min J."/>
            <person name="Wu Q."/>
            <person name="Cheng S."/>
            <person name="Ruan J."/>
            <person name="Wang M."/>
            <person name="Shi Z."/>
            <person name="Wen M."/>
            <person name="Liu B."/>
            <person name="Ren X."/>
            <person name="Zheng H."/>
            <person name="Dong D."/>
            <person name="Cook K."/>
            <person name="Shan G."/>
            <person name="Zhang H."/>
            <person name="Kosiol C."/>
            <person name="Xie X."/>
            <person name="Lu Z."/>
            <person name="Zheng H."/>
            <person name="Li Y."/>
            <person name="Steiner C.C."/>
            <person name="Lam T.T."/>
            <person name="Lin S."/>
            <person name="Zhang Q."/>
            <person name="Li G."/>
            <person name="Tian J."/>
            <person name="Gong T."/>
            <person name="Liu H."/>
            <person name="Zhang D."/>
            <person name="Fang L."/>
            <person name="Ye C."/>
            <person name="Zhang J."/>
            <person name="Hu W."/>
            <person name="Xu A."/>
            <person name="Ren Y."/>
            <person name="Zhang G."/>
            <person name="Bruford M.W."/>
            <person name="Li Q."/>
            <person name="Ma L."/>
            <person name="Guo Y."/>
            <person name="An N."/>
            <person name="Hu Y."/>
            <person name="Zheng Y."/>
            <person name="Shi Y."/>
            <person name="Li Z."/>
            <person name="Liu Q."/>
            <person name="Chen Y."/>
            <person name="Zhao J."/>
            <person name="Qu N."/>
            <person name="Zhao S."/>
            <person name="Tian F."/>
            <person name="Wang X."/>
            <person name="Wang H."/>
            <person name="Xu L."/>
            <person name="Liu X."/>
            <person name="Vinar T."/>
            <person name="Wang Y."/>
            <person name="Lam T.W."/>
            <person name="Yiu S.M."/>
            <person name="Liu S."/>
            <person name="Zhang H."/>
            <person name="Li D."/>
            <person name="Huang Y."/>
            <person name="Wang X."/>
            <person name="Yang G."/>
            <person name="Jiang Z."/>
            <person name="Wang J."/>
            <person name="Qin N."/>
            <person name="Li L."/>
            <person name="Li J."/>
            <person name="Bolund L."/>
            <person name="Kristiansen K."/>
            <person name="Wong G.K."/>
            <person name="Olson M."/>
            <person name="Zhang X."/>
            <person name="Li S."/>
            <person name="Yang H."/>
            <person name="Wang J."/>
            <person name="Wang J."/>
        </authorList>
    </citation>
    <scope>NUCLEOTIDE SEQUENCE [LARGE SCALE GENOMIC DNA]</scope>
</reference>
<feature type="region of interest" description="Disordered" evidence="7">
    <location>
        <begin position="448"/>
        <end position="475"/>
    </location>
</feature>
<dbReference type="InterPro" id="IPR028435">
    <property type="entry name" value="Plakophilin/d_Catenin"/>
</dbReference>
<keyword evidence="4" id="KW-0130">Cell adhesion</keyword>
<dbReference type="GO" id="GO:0008380">
    <property type="term" value="P:RNA splicing"/>
    <property type="evidence" value="ECO:0007669"/>
    <property type="project" value="Ensembl"/>
</dbReference>
<dbReference type="Gene3D" id="1.25.10.10">
    <property type="entry name" value="Leucine-rich Repeat Variant"/>
    <property type="match status" value="2"/>
</dbReference>
<dbReference type="GO" id="GO:0005912">
    <property type="term" value="C:adherens junction"/>
    <property type="evidence" value="ECO:0007669"/>
    <property type="project" value="Ensembl"/>
</dbReference>
<feature type="region of interest" description="Disordered" evidence="7">
    <location>
        <begin position="40"/>
        <end position="105"/>
    </location>
</feature>
<reference evidence="8" key="2">
    <citation type="submission" date="2025-08" db="UniProtKB">
        <authorList>
            <consortium name="Ensembl"/>
        </authorList>
    </citation>
    <scope>IDENTIFICATION</scope>
</reference>
<sequence length="1035" mass="112478">MASRRLPGPVQSAPVAGPRWVSRPMGKFAFGWGGAEGRVAGQTRFAHGPREGRGGLARGLHEGPGRGPPPHRPKLRPGGPITPPRPGDAAPRAPRDPGTAVWGRGPRCGAAHAALQELELAGWVLGHADLSSRQPAGILVMEDCNVHSAASILASVKEQEACFERLTRALEQERRHVALQLERAQQPGMGSGGVGGGQSLPMAWQQLVLQEQSPGSQASLATMPEAPEVLEETVTVEEDPGTPTSHVSIVTSEDGTTRRTETKVTKTVKTVTTRTVRQVPVGPDGLPLLDGGPPLGPFADGPLDRHFLLRGGGPAATLSRAYLSSGGSFTDGPEPRDVPSYGSLSRGLGVRPARGALGPGPVDGCFTLPGRREAFPAGPEPVPPAGRSQPERFQAEPYGLEDDTRSLAADDEGGPELEPDCGTATRRRPECGRGLRSRAYEDVADDGGELMEERPPFPAATAPLAQPERGSLGSLDRVVRRSPSVDSVRKEPRWRDPELPEVLAMLRHPVDPVKANAAAYLQHLCFENEGVKRRVRQLRGLPLLVALLDHPRAEVRRRACGALRNLSYGRDTDNKAAIRDCGGVPALVRLLRAARDNEVRELVTGTLWNLSSYEPLKMVIIDHGLQTLTHEVIVPHSGWEREPNEDSKPRDAEWTTVFKNTSGCLRNVSSDGAEARRRLRECEGLVDALLHALQSAVGRKDTDNKGRRMVRWTRTLTHWTCPSELRLPKALSCCISPRWYVSTSPSSRRAGTLTPWKLPLAPYRTSAPATGCGPPTSVPRCARSVAFRCSWSCCSLRLTRWCVLLPSPCATFPWTGATRTSLGAMPWLSWCGTCAMHRLRRDQVPAWRRTRWWLCSTPSTRSCPTAWTMHAHYYRPEAFQRWWHLARPANRVREAKAASHVLQTVWSYKELRGALQKDGWTKARFQSAAATAKGPKGAPGGFDDSTLPLVDKSLDGEKPGSRDVIPMEALGPDGYSTVDRRERRARGSDPAGEASEKEPLKPDPGRKVPPGPSRPAVRLVDAVGDAKPQPVDSWV</sequence>
<evidence type="ECO:0000256" key="5">
    <source>
        <dbReference type="ARBA" id="ARBA00022949"/>
    </source>
</evidence>
<dbReference type="PROSITE" id="PS50176">
    <property type="entry name" value="ARM_REPEAT"/>
    <property type="match status" value="2"/>
</dbReference>
<feature type="repeat" description="ARM" evidence="6">
    <location>
        <begin position="582"/>
        <end position="625"/>
    </location>
</feature>
<keyword evidence="3" id="KW-0677">Repeat</keyword>
<dbReference type="GO" id="GO:0005886">
    <property type="term" value="C:plasma membrane"/>
    <property type="evidence" value="ECO:0007669"/>
    <property type="project" value="Ensembl"/>
</dbReference>
<feature type="compositionally biased region" description="Basic and acidic residues" evidence="7">
    <location>
        <begin position="994"/>
        <end position="1006"/>
    </location>
</feature>
<dbReference type="PANTHER" id="PTHR10372">
    <property type="entry name" value="PLAKOPHILLIN-RELATED"/>
    <property type="match status" value="1"/>
</dbReference>
<dbReference type="GO" id="GO:0005634">
    <property type="term" value="C:nucleus"/>
    <property type="evidence" value="ECO:0007669"/>
    <property type="project" value="Ensembl"/>
</dbReference>
<name>A0A7N5P5S5_AILME</name>
<dbReference type="PANTHER" id="PTHR10372:SF5">
    <property type="entry name" value="SPLICING REGULATOR ARVCF"/>
    <property type="match status" value="1"/>
</dbReference>
<dbReference type="GO" id="GO:0005737">
    <property type="term" value="C:cytoplasm"/>
    <property type="evidence" value="ECO:0007669"/>
    <property type="project" value="Ensembl"/>
</dbReference>
<dbReference type="InterPro" id="IPR000225">
    <property type="entry name" value="Armadillo"/>
</dbReference>
<protein>
    <submittedName>
        <fullName evidence="8">ARVCF delta catenin family member</fullName>
    </submittedName>
</protein>
<feature type="region of interest" description="Disordered" evidence="7">
    <location>
        <begin position="1"/>
        <end position="24"/>
    </location>
</feature>
<dbReference type="Proteomes" id="UP000008912">
    <property type="component" value="Unassembled WGS sequence"/>
</dbReference>
<gene>
    <name evidence="8" type="primary">ARVCF</name>
</gene>
<dbReference type="InterPro" id="IPR011989">
    <property type="entry name" value="ARM-like"/>
</dbReference>
<evidence type="ECO:0000313" key="9">
    <source>
        <dbReference type="Proteomes" id="UP000008912"/>
    </source>
</evidence>
<dbReference type="SMART" id="SM00185">
    <property type="entry name" value="ARM"/>
    <property type="match status" value="2"/>
</dbReference>
<feature type="region of interest" description="Disordered" evidence="7">
    <location>
        <begin position="405"/>
        <end position="433"/>
    </location>
</feature>
<evidence type="ECO:0000256" key="2">
    <source>
        <dbReference type="ARBA" id="ARBA00005462"/>
    </source>
</evidence>
<reference evidence="8" key="3">
    <citation type="submission" date="2025-09" db="UniProtKB">
        <authorList>
            <consortium name="Ensembl"/>
        </authorList>
    </citation>
    <scope>IDENTIFICATION</scope>
</reference>
<keyword evidence="5" id="KW-0965">Cell junction</keyword>
<dbReference type="GO" id="GO:0045296">
    <property type="term" value="F:cadherin binding"/>
    <property type="evidence" value="ECO:0007669"/>
    <property type="project" value="Ensembl"/>
</dbReference>
<comment type="similarity">
    <text evidence="2">Belongs to the beta-catenin family.</text>
</comment>
<organism evidence="8 9">
    <name type="scientific">Ailuropoda melanoleuca</name>
    <name type="common">Giant panda</name>
    <dbReference type="NCBI Taxonomy" id="9646"/>
    <lineage>
        <taxon>Eukaryota</taxon>
        <taxon>Metazoa</taxon>
        <taxon>Chordata</taxon>
        <taxon>Craniata</taxon>
        <taxon>Vertebrata</taxon>
        <taxon>Euteleostomi</taxon>
        <taxon>Mammalia</taxon>
        <taxon>Eutheria</taxon>
        <taxon>Laurasiatheria</taxon>
        <taxon>Carnivora</taxon>
        <taxon>Caniformia</taxon>
        <taxon>Ursidae</taxon>
        <taxon>Ailuropoda</taxon>
    </lineage>
</organism>
<dbReference type="Ensembl" id="ENSAMET00000037311.1">
    <property type="protein sequence ID" value="ENSAMEP00000032041.1"/>
    <property type="gene ID" value="ENSAMEG00000011628.2"/>
</dbReference>